<dbReference type="Pfam" id="PF13683">
    <property type="entry name" value="rve_3"/>
    <property type="match status" value="1"/>
</dbReference>
<keyword evidence="2" id="KW-1185">Reference proteome</keyword>
<proteinExistence type="predicted"/>
<dbReference type="Pfam" id="PF13565">
    <property type="entry name" value="HTH_32"/>
    <property type="match status" value="1"/>
</dbReference>
<name>A0A2Z6EV23_9BURK</name>
<dbReference type="KEGG" id="mcys:MCB1EB_1085"/>
<dbReference type="InterPro" id="IPR036397">
    <property type="entry name" value="RNaseH_sf"/>
</dbReference>
<dbReference type="EMBL" id="AP018150">
    <property type="protein sequence ID" value="BBE09246.1"/>
    <property type="molecule type" value="Genomic_DNA"/>
</dbReference>
<dbReference type="PANTHER" id="PTHR35004">
    <property type="entry name" value="TRANSPOSASE RV3428C-RELATED"/>
    <property type="match status" value="1"/>
</dbReference>
<dbReference type="InterPro" id="IPR001584">
    <property type="entry name" value="Integrase_cat-core"/>
</dbReference>
<reference evidence="1 2" key="1">
    <citation type="journal article" date="2018" name="Microbes Environ.">
        <title>Comparative Genomic Insights into Endofungal Lifestyles of Two Bacterial Endosymbionts, Mycoavidus cysteinexigens and Burkholderia rhizoxinica.</title>
        <authorList>
            <person name="Sharmin D."/>
            <person name="Guo Y."/>
            <person name="Nishizawa T."/>
            <person name="Ohshima S."/>
            <person name="Sato Y."/>
            <person name="Takashima Y."/>
            <person name="Narisawa K."/>
            <person name="Ohta H."/>
        </authorList>
    </citation>
    <scope>NUCLEOTIDE SEQUENCE [LARGE SCALE GENOMIC DNA]</scope>
    <source>
        <strain evidence="1 2">B1-EB</strain>
    </source>
</reference>
<organism evidence="1 2">
    <name type="scientific">Mycoavidus cysteinexigens</name>
    <dbReference type="NCBI Taxonomy" id="1553431"/>
    <lineage>
        <taxon>Bacteria</taxon>
        <taxon>Pseudomonadati</taxon>
        <taxon>Pseudomonadota</taxon>
        <taxon>Betaproteobacteria</taxon>
        <taxon>Burkholderiales</taxon>
        <taxon>Burkholderiaceae</taxon>
        <taxon>Mycoavidus</taxon>
    </lineage>
</organism>
<sequence length="323" mass="38278">MDREIAKRLRWVKLFEVTGHAGLVCLKCGTSRPTLRKWVKRYTALGEEGLQEQSRRPKTSPSKKIFAEQEALILKLRRERSLGHRRLASELKRNHGTPYSLATIHKVLQKNEVKLLGKRSIRKSFIRYNRPIPGDRIQIDTCKIVPGLYQYTAIDDCTRWRVLRLYARRTAENSLAFLECMLEEFPFAFQRIQTDRGREFFAYKFQERLMKYGIKFRPIKPRSPHLNGKVERSQKTDLEEFYPTVNLKAAEIRDQLSEWQHYYNWERPHGSLGGKTPIKQVVELSSKTPFWDDVGAQYDQARERIQEQNYYADLQIRKLKRCL</sequence>
<dbReference type="Proteomes" id="UP000282597">
    <property type="component" value="Chromosome"/>
</dbReference>
<dbReference type="SUPFAM" id="SSF53098">
    <property type="entry name" value="Ribonuclease H-like"/>
    <property type="match status" value="1"/>
</dbReference>
<evidence type="ECO:0000313" key="2">
    <source>
        <dbReference type="Proteomes" id="UP000282597"/>
    </source>
</evidence>
<dbReference type="AlphaFoldDB" id="A0A2Z6EV23"/>
<dbReference type="GO" id="GO:0003676">
    <property type="term" value="F:nucleic acid binding"/>
    <property type="evidence" value="ECO:0007669"/>
    <property type="project" value="InterPro"/>
</dbReference>
<gene>
    <name evidence="1" type="ORF">MCB1EB_1085</name>
</gene>
<dbReference type="NCBIfam" id="NF033577">
    <property type="entry name" value="transpos_IS481"/>
    <property type="match status" value="1"/>
</dbReference>
<evidence type="ECO:0000313" key="1">
    <source>
        <dbReference type="EMBL" id="BBE09246.1"/>
    </source>
</evidence>
<dbReference type="PANTHER" id="PTHR35004:SF7">
    <property type="entry name" value="INTEGRASE PROTEIN"/>
    <property type="match status" value="1"/>
</dbReference>
<dbReference type="PROSITE" id="PS50994">
    <property type="entry name" value="INTEGRASE"/>
    <property type="match status" value="1"/>
</dbReference>
<dbReference type="InterPro" id="IPR047656">
    <property type="entry name" value="IS481-like_transpos"/>
</dbReference>
<dbReference type="InterPro" id="IPR009057">
    <property type="entry name" value="Homeodomain-like_sf"/>
</dbReference>
<dbReference type="SUPFAM" id="SSF46689">
    <property type="entry name" value="Homeodomain-like"/>
    <property type="match status" value="1"/>
</dbReference>
<dbReference type="RefSeq" id="WP_045362275.1">
    <property type="nucleotide sequence ID" value="NZ_AP018150.1"/>
</dbReference>
<dbReference type="Gene3D" id="3.30.420.10">
    <property type="entry name" value="Ribonuclease H-like superfamily/Ribonuclease H"/>
    <property type="match status" value="1"/>
</dbReference>
<dbReference type="GO" id="GO:0015074">
    <property type="term" value="P:DNA integration"/>
    <property type="evidence" value="ECO:0007669"/>
    <property type="project" value="InterPro"/>
</dbReference>
<dbReference type="InterPro" id="IPR012337">
    <property type="entry name" value="RNaseH-like_sf"/>
</dbReference>
<protein>
    <submittedName>
        <fullName evidence="1">ISVch1 Transposase, IS481 group</fullName>
    </submittedName>
</protein>
<accession>A0A2Z6EV23</accession>